<dbReference type="InterPro" id="IPR012337">
    <property type="entry name" value="RNaseH-like_sf"/>
</dbReference>
<dbReference type="InParanoid" id="Q2HAN9"/>
<dbReference type="VEuPathDB" id="FungiDB:CHGG_02715"/>
<dbReference type="SUPFAM" id="SSF53098">
    <property type="entry name" value="Ribonuclease H-like"/>
    <property type="match status" value="2"/>
</dbReference>
<dbReference type="Gene3D" id="3.30.420.10">
    <property type="entry name" value="Ribonuclease H-like superfamily/Ribonuclease H"/>
    <property type="match status" value="1"/>
</dbReference>
<dbReference type="GO" id="GO:0003676">
    <property type="term" value="F:nucleic acid binding"/>
    <property type="evidence" value="ECO:0007669"/>
    <property type="project" value="InterPro"/>
</dbReference>
<dbReference type="PANTHER" id="PTHR11046">
    <property type="entry name" value="OLIGORIBONUCLEASE, MITOCHONDRIAL"/>
    <property type="match status" value="1"/>
</dbReference>
<keyword evidence="3" id="KW-0378">Hydrolase</keyword>
<dbReference type="GO" id="GO:0000175">
    <property type="term" value="F:3'-5'-RNA exonuclease activity"/>
    <property type="evidence" value="ECO:0007669"/>
    <property type="project" value="InterPro"/>
</dbReference>
<evidence type="ECO:0000256" key="4">
    <source>
        <dbReference type="ARBA" id="ARBA00022839"/>
    </source>
</evidence>
<feature type="domain" description="Exonuclease" evidence="6">
    <location>
        <begin position="18"/>
        <end position="224"/>
    </location>
</feature>
<dbReference type="OMA" id="AFFHYRN"/>
<dbReference type="InterPro" id="IPR022894">
    <property type="entry name" value="Oligoribonuclease"/>
</dbReference>
<name>Q2HAN9_CHAGB</name>
<accession>Q2HAN9</accession>
<dbReference type="PANTHER" id="PTHR11046:SF0">
    <property type="entry name" value="OLIGORIBONUCLEASE, MITOCHONDRIAL"/>
    <property type="match status" value="1"/>
</dbReference>
<dbReference type="OrthoDB" id="270189at2759"/>
<dbReference type="GeneID" id="4389676"/>
<comment type="similarity">
    <text evidence="1">Belongs to the oligoribonuclease family.</text>
</comment>
<dbReference type="SMART" id="SM00479">
    <property type="entry name" value="EXOIII"/>
    <property type="match status" value="1"/>
</dbReference>
<dbReference type="HOGENOM" id="CLU_064761_3_1_1"/>
<keyword evidence="2" id="KW-0540">Nuclease</keyword>
<evidence type="ECO:0000256" key="3">
    <source>
        <dbReference type="ARBA" id="ARBA00022801"/>
    </source>
</evidence>
<dbReference type="AlphaFoldDB" id="Q2HAN9"/>
<dbReference type="STRING" id="306901.Q2HAN9"/>
<reference evidence="8" key="1">
    <citation type="journal article" date="2015" name="Genome Announc.">
        <title>Draft genome sequence of the cellulolytic fungus Chaetomium globosum.</title>
        <authorList>
            <person name="Cuomo C.A."/>
            <person name="Untereiner W.A."/>
            <person name="Ma L.-J."/>
            <person name="Grabherr M."/>
            <person name="Birren B.W."/>
        </authorList>
    </citation>
    <scope>NUCLEOTIDE SEQUENCE [LARGE SCALE GENOMIC DNA]</scope>
    <source>
        <strain evidence="8">ATCC 6205 / CBS 148.51 / DSM 1962 / NBRC 6347 / NRRL 1970</strain>
    </source>
</reference>
<dbReference type="RefSeq" id="XP_001229231.1">
    <property type="nucleotide sequence ID" value="XM_001229230.1"/>
</dbReference>
<evidence type="ECO:0000256" key="5">
    <source>
        <dbReference type="SAM" id="MobiDB-lite"/>
    </source>
</evidence>
<organism evidence="7 8">
    <name type="scientific">Chaetomium globosum (strain ATCC 6205 / CBS 148.51 / DSM 1962 / NBRC 6347 / NRRL 1970)</name>
    <name type="common">Soil fungus</name>
    <dbReference type="NCBI Taxonomy" id="306901"/>
    <lineage>
        <taxon>Eukaryota</taxon>
        <taxon>Fungi</taxon>
        <taxon>Dikarya</taxon>
        <taxon>Ascomycota</taxon>
        <taxon>Pezizomycotina</taxon>
        <taxon>Sordariomycetes</taxon>
        <taxon>Sordariomycetidae</taxon>
        <taxon>Sordariales</taxon>
        <taxon>Chaetomiaceae</taxon>
        <taxon>Chaetomium</taxon>
    </lineage>
</organism>
<dbReference type="EMBL" id="CH408030">
    <property type="protein sequence ID" value="EAQ90780.1"/>
    <property type="molecule type" value="Genomic_DNA"/>
</dbReference>
<keyword evidence="8" id="KW-1185">Reference proteome</keyword>
<feature type="region of interest" description="Disordered" evidence="5">
    <location>
        <begin position="181"/>
        <end position="204"/>
    </location>
</feature>
<dbReference type="Proteomes" id="UP000001056">
    <property type="component" value="Unassembled WGS sequence"/>
</dbReference>
<dbReference type="InterPro" id="IPR036397">
    <property type="entry name" value="RNaseH_sf"/>
</dbReference>
<proteinExistence type="inferred from homology"/>
<dbReference type="Pfam" id="PF00929">
    <property type="entry name" value="RNase_T"/>
    <property type="match status" value="1"/>
</dbReference>
<evidence type="ECO:0000259" key="6">
    <source>
        <dbReference type="SMART" id="SM00479"/>
    </source>
</evidence>
<evidence type="ECO:0000256" key="2">
    <source>
        <dbReference type="ARBA" id="ARBA00022722"/>
    </source>
</evidence>
<evidence type="ECO:0000313" key="8">
    <source>
        <dbReference type="Proteomes" id="UP000001056"/>
    </source>
</evidence>
<dbReference type="eggNOG" id="KOG3242">
    <property type="taxonomic scope" value="Eukaryota"/>
</dbReference>
<sequence>MSVDHATSAAHPIQRHDPLVWIDCEMTGLDPETDAIIEIYCIITDGQLKLLDESGWGTVVHQTKEKMGMMDEWCTRVRMSRPMLLFVSGLDTSIFHPARGSSSSMGKNGWGTVAKQSVVDGESGLTAAVIQSTVTPQQAADGLLAYIQKYIPERGQALLSGNSVHADQAFLRKGPPGLVPTSMPTSSDPQVALTVPRKKGTHKAKDDILESIEEAKYYRSAIFQPAGP</sequence>
<keyword evidence="4" id="KW-0269">Exonuclease</keyword>
<dbReference type="CDD" id="cd06135">
    <property type="entry name" value="Orn"/>
    <property type="match status" value="1"/>
</dbReference>
<dbReference type="GO" id="GO:0005739">
    <property type="term" value="C:mitochondrion"/>
    <property type="evidence" value="ECO:0007669"/>
    <property type="project" value="TreeGrafter"/>
</dbReference>
<dbReference type="InterPro" id="IPR013520">
    <property type="entry name" value="Ribonucl_H"/>
</dbReference>
<gene>
    <name evidence="7" type="ORF">CHGG_02715</name>
</gene>
<evidence type="ECO:0000313" key="7">
    <source>
        <dbReference type="EMBL" id="EAQ90780.1"/>
    </source>
</evidence>
<evidence type="ECO:0000256" key="1">
    <source>
        <dbReference type="ARBA" id="ARBA00009921"/>
    </source>
</evidence>
<protein>
    <recommendedName>
        <fullName evidence="6">Exonuclease domain-containing protein</fullName>
    </recommendedName>
</protein>
<dbReference type="FunCoup" id="Q2HAN9">
    <property type="interactions" value="664"/>
</dbReference>